<gene>
    <name evidence="2" type="ORF">GCM10008090_05390</name>
</gene>
<feature type="signal peptide" evidence="1">
    <location>
        <begin position="1"/>
        <end position="24"/>
    </location>
</feature>
<feature type="chain" id="PRO_5037939924" description="Porin" evidence="1">
    <location>
        <begin position="25"/>
        <end position="215"/>
    </location>
</feature>
<keyword evidence="3" id="KW-1185">Reference proteome</keyword>
<reference evidence="2" key="2">
    <citation type="submission" date="2020-09" db="EMBL/GenBank/DDBJ databases">
        <authorList>
            <person name="Sun Q."/>
            <person name="Kim S."/>
        </authorList>
    </citation>
    <scope>NUCLEOTIDE SEQUENCE</scope>
    <source>
        <strain evidence="2">KCTC 12711</strain>
    </source>
</reference>
<organism evidence="2 3">
    <name type="scientific">Arenicella chitinivorans</name>
    <dbReference type="NCBI Taxonomy" id="1329800"/>
    <lineage>
        <taxon>Bacteria</taxon>
        <taxon>Pseudomonadati</taxon>
        <taxon>Pseudomonadota</taxon>
        <taxon>Gammaproteobacteria</taxon>
        <taxon>Arenicellales</taxon>
        <taxon>Arenicellaceae</taxon>
        <taxon>Arenicella</taxon>
    </lineage>
</organism>
<comment type="caution">
    <text evidence="2">The sequence shown here is derived from an EMBL/GenBank/DDBJ whole genome shotgun (WGS) entry which is preliminary data.</text>
</comment>
<reference evidence="2" key="1">
    <citation type="journal article" date="2014" name="Int. J. Syst. Evol. Microbiol.">
        <title>Complete genome sequence of Corynebacterium casei LMG S-19264T (=DSM 44701T), isolated from a smear-ripened cheese.</title>
        <authorList>
            <consortium name="US DOE Joint Genome Institute (JGI-PGF)"/>
            <person name="Walter F."/>
            <person name="Albersmeier A."/>
            <person name="Kalinowski J."/>
            <person name="Ruckert C."/>
        </authorList>
    </citation>
    <scope>NUCLEOTIDE SEQUENCE</scope>
    <source>
        <strain evidence="2">KCTC 12711</strain>
    </source>
</reference>
<name>A0A918RGZ3_9GAMM</name>
<proteinExistence type="predicted"/>
<dbReference type="NCBIfam" id="TIGR02001">
    <property type="entry name" value="gcw_chp"/>
    <property type="match status" value="1"/>
</dbReference>
<sequence>MKNSLKAVSASILAAAMLTPTAQAEISANVALTSDYVWRGVSQNQEDPALQGGFDYAHESGFYVGTWGSNVNFGGASTELDIYAGWSTELESGLGLDFGIIEYTYHGSDVASDLNFTEYYAGISYAGFGAIYSVGDELDDQWEVSYGYDFENGLSLAAAYGDYTLGDDYQYMSIGGSMEVGGIGLDLTYYTTDTEAVDDIPDTDDRVVFTISKSF</sequence>
<dbReference type="InterPro" id="IPR010239">
    <property type="entry name" value="CHP02001"/>
</dbReference>
<accession>A0A918RGZ3</accession>
<evidence type="ECO:0000256" key="1">
    <source>
        <dbReference type="SAM" id="SignalP"/>
    </source>
</evidence>
<protein>
    <recommendedName>
        <fullName evidence="4">Porin</fullName>
    </recommendedName>
</protein>
<keyword evidence="1" id="KW-0732">Signal</keyword>
<dbReference type="EMBL" id="BMXA01000001">
    <property type="protein sequence ID" value="GGZ99677.1"/>
    <property type="molecule type" value="Genomic_DNA"/>
</dbReference>
<evidence type="ECO:0000313" key="2">
    <source>
        <dbReference type="EMBL" id="GGZ99677.1"/>
    </source>
</evidence>
<dbReference type="RefSeq" id="WP_189398455.1">
    <property type="nucleotide sequence ID" value="NZ_BMXA01000001.1"/>
</dbReference>
<evidence type="ECO:0000313" key="3">
    <source>
        <dbReference type="Proteomes" id="UP000614811"/>
    </source>
</evidence>
<dbReference type="Pfam" id="PF09694">
    <property type="entry name" value="Gcw_chp"/>
    <property type="match status" value="1"/>
</dbReference>
<evidence type="ECO:0008006" key="4">
    <source>
        <dbReference type="Google" id="ProtNLM"/>
    </source>
</evidence>
<dbReference type="Proteomes" id="UP000614811">
    <property type="component" value="Unassembled WGS sequence"/>
</dbReference>
<dbReference type="AlphaFoldDB" id="A0A918RGZ3"/>